<dbReference type="AlphaFoldDB" id="A0A140E3C3"/>
<feature type="chain" id="PRO_5007807282" description="DUF4410 domain-containing protein" evidence="1">
    <location>
        <begin position="20"/>
        <end position="170"/>
    </location>
</feature>
<sequence>MNVKILFLILSLLILPACSTHQLNTISAEKVSSYGKDITVKVTGANADIVDKLTRYIQANLLTAGFNIVADDNATHLDVAISDFDPGNAALRLTVGFGAGRGSLVYNAKYTKSGMVLIDYDGAERFTGLEFSPGTKYETFRNFGGEETSTLILLEEASKHIVEQATTNQK</sequence>
<accession>A0A140E3C3</accession>
<keyword evidence="3" id="KW-1185">Reference proteome</keyword>
<name>A0A140E3C3_9GAMM</name>
<gene>
    <name evidence="2" type="ORF">JT25_000085</name>
</gene>
<dbReference type="Pfam" id="PF14366">
    <property type="entry name" value="DUF4410"/>
    <property type="match status" value="1"/>
</dbReference>
<dbReference type="Proteomes" id="UP000030512">
    <property type="component" value="Chromosome"/>
</dbReference>
<keyword evidence="1" id="KW-0732">Signal</keyword>
<organism evidence="2 3">
    <name type="scientific">Methylomonas denitrificans</name>
    <dbReference type="NCBI Taxonomy" id="1538553"/>
    <lineage>
        <taxon>Bacteria</taxon>
        <taxon>Pseudomonadati</taxon>
        <taxon>Pseudomonadota</taxon>
        <taxon>Gammaproteobacteria</taxon>
        <taxon>Methylococcales</taxon>
        <taxon>Methylococcaceae</taxon>
        <taxon>Methylomonas</taxon>
    </lineage>
</organism>
<proteinExistence type="predicted"/>
<evidence type="ECO:0008006" key="4">
    <source>
        <dbReference type="Google" id="ProtNLM"/>
    </source>
</evidence>
<dbReference type="EMBL" id="CP014476">
    <property type="protein sequence ID" value="AMK74897.1"/>
    <property type="molecule type" value="Genomic_DNA"/>
</dbReference>
<feature type="signal peptide" evidence="1">
    <location>
        <begin position="1"/>
        <end position="19"/>
    </location>
</feature>
<evidence type="ECO:0000256" key="1">
    <source>
        <dbReference type="SAM" id="SignalP"/>
    </source>
</evidence>
<dbReference type="KEGG" id="mdn:JT25_000085"/>
<reference evidence="2 3" key="1">
    <citation type="journal article" date="2015" name="Environ. Microbiol.">
        <title>Methane oxidation coupled to nitrate reduction under hypoxia by the Gammaproteobacterium Methylomonas denitrificans, sp. nov. type strain FJG1.</title>
        <authorList>
            <person name="Kits K.D."/>
            <person name="Klotz M.G."/>
            <person name="Stein L.Y."/>
        </authorList>
    </citation>
    <scope>NUCLEOTIDE SEQUENCE [LARGE SCALE GENOMIC DNA]</scope>
    <source>
        <strain evidence="2 3">FJG1</strain>
    </source>
</reference>
<dbReference type="InterPro" id="IPR025522">
    <property type="entry name" value="DUF4410"/>
</dbReference>
<evidence type="ECO:0000313" key="3">
    <source>
        <dbReference type="Proteomes" id="UP000030512"/>
    </source>
</evidence>
<evidence type="ECO:0000313" key="2">
    <source>
        <dbReference type="EMBL" id="AMK74897.1"/>
    </source>
</evidence>
<protein>
    <recommendedName>
        <fullName evidence="4">DUF4410 domain-containing protein</fullName>
    </recommendedName>
</protein>